<dbReference type="CDD" id="cd15491">
    <property type="entry name" value="selB_III"/>
    <property type="match status" value="1"/>
</dbReference>
<dbReference type="InterPro" id="IPR050055">
    <property type="entry name" value="EF-Tu_GTPase"/>
</dbReference>
<comment type="subcellular location">
    <subcellularLocation>
        <location evidence="1">Cytoplasm</location>
    </subcellularLocation>
</comment>
<keyword evidence="11" id="KW-1185">Reference proteome</keyword>
<reference evidence="11" key="1">
    <citation type="journal article" date="2019" name="Int. J. Syst. Evol. Microbiol.">
        <title>The Global Catalogue of Microorganisms (GCM) 10K type strain sequencing project: providing services to taxonomists for standard genome sequencing and annotation.</title>
        <authorList>
            <consortium name="The Broad Institute Genomics Platform"/>
            <consortium name="The Broad Institute Genome Sequencing Center for Infectious Disease"/>
            <person name="Wu L."/>
            <person name="Ma J."/>
        </authorList>
    </citation>
    <scope>NUCLEOTIDE SEQUENCE [LARGE SCALE GENOMIC DNA]</scope>
    <source>
        <strain evidence="11">JCM 1405</strain>
    </source>
</reference>
<evidence type="ECO:0000313" key="10">
    <source>
        <dbReference type="EMBL" id="GAA0718751.1"/>
    </source>
</evidence>
<evidence type="ECO:0000256" key="2">
    <source>
        <dbReference type="ARBA" id="ARBA00015953"/>
    </source>
</evidence>
<dbReference type="PROSITE" id="PS51722">
    <property type="entry name" value="G_TR_2"/>
    <property type="match status" value="1"/>
</dbReference>
<dbReference type="GO" id="GO:0003746">
    <property type="term" value="F:translation elongation factor activity"/>
    <property type="evidence" value="ECO:0007669"/>
    <property type="project" value="UniProtKB-KW"/>
</dbReference>
<dbReference type="NCBIfam" id="TIGR00475">
    <property type="entry name" value="selB"/>
    <property type="match status" value="1"/>
</dbReference>
<keyword evidence="5" id="KW-0648">Protein biosynthesis</keyword>
<evidence type="ECO:0000256" key="6">
    <source>
        <dbReference type="ARBA" id="ARBA00023134"/>
    </source>
</evidence>
<dbReference type="InterPro" id="IPR015190">
    <property type="entry name" value="Elong_fac_SelB-wing-hlx_typ-2"/>
</dbReference>
<dbReference type="PRINTS" id="PR00315">
    <property type="entry name" value="ELONGATNFCT"/>
</dbReference>
<dbReference type="InterPro" id="IPR005225">
    <property type="entry name" value="Small_GTP-bd"/>
</dbReference>
<dbReference type="PANTHER" id="PTHR43721">
    <property type="entry name" value="ELONGATION FACTOR TU-RELATED"/>
    <property type="match status" value="1"/>
</dbReference>
<dbReference type="InterPro" id="IPR057335">
    <property type="entry name" value="Beta-barrel_SelB"/>
</dbReference>
<dbReference type="Gene3D" id="3.40.50.300">
    <property type="entry name" value="P-loop containing nucleotide triphosphate hydrolases"/>
    <property type="match status" value="1"/>
</dbReference>
<evidence type="ECO:0000256" key="8">
    <source>
        <dbReference type="ARBA" id="ARBA00031615"/>
    </source>
</evidence>
<dbReference type="Gene3D" id="1.10.10.10">
    <property type="entry name" value="Winged helix-like DNA-binding domain superfamily/Winged helix DNA-binding domain"/>
    <property type="match status" value="1"/>
</dbReference>
<dbReference type="InterPro" id="IPR036388">
    <property type="entry name" value="WH-like_DNA-bd_sf"/>
</dbReference>
<dbReference type="EMBL" id="BAAACF010000001">
    <property type="protein sequence ID" value="GAA0718751.1"/>
    <property type="molecule type" value="Genomic_DNA"/>
</dbReference>
<dbReference type="Pfam" id="PF25461">
    <property type="entry name" value="Beta-barrel_SelB"/>
    <property type="match status" value="1"/>
</dbReference>
<dbReference type="PROSITE" id="PS00301">
    <property type="entry name" value="G_TR_1"/>
    <property type="match status" value="1"/>
</dbReference>
<name>A0ABP3TVZ1_9CLOT</name>
<dbReference type="SUPFAM" id="SSF52540">
    <property type="entry name" value="P-loop containing nucleoside triphosphate hydrolases"/>
    <property type="match status" value="1"/>
</dbReference>
<dbReference type="InterPro" id="IPR015191">
    <property type="entry name" value="SelB_WHD4"/>
</dbReference>
<dbReference type="SUPFAM" id="SSF50447">
    <property type="entry name" value="Translation proteins"/>
    <property type="match status" value="1"/>
</dbReference>
<accession>A0ABP3TVZ1</accession>
<dbReference type="InterPro" id="IPR009001">
    <property type="entry name" value="Transl_elong_EF1A/Init_IF2_C"/>
</dbReference>
<dbReference type="InterPro" id="IPR004161">
    <property type="entry name" value="EFTu-like_2"/>
</dbReference>
<keyword evidence="3" id="KW-0963">Cytoplasm</keyword>
<dbReference type="SUPFAM" id="SSF50465">
    <property type="entry name" value="EF-Tu/eEF-1alpha/eIF2-gamma C-terminal domain"/>
    <property type="match status" value="1"/>
</dbReference>
<evidence type="ECO:0000256" key="3">
    <source>
        <dbReference type="ARBA" id="ARBA00022490"/>
    </source>
</evidence>
<protein>
    <recommendedName>
        <fullName evidence="2">Selenocysteine-specific elongation factor</fullName>
    </recommendedName>
    <alternativeName>
        <fullName evidence="8">SelB translation factor</fullName>
    </alternativeName>
</protein>
<dbReference type="Proteomes" id="UP001500339">
    <property type="component" value="Unassembled WGS sequence"/>
</dbReference>
<dbReference type="Gene3D" id="2.40.30.10">
    <property type="entry name" value="Translation factors"/>
    <property type="match status" value="2"/>
</dbReference>
<evidence type="ECO:0000256" key="1">
    <source>
        <dbReference type="ARBA" id="ARBA00004496"/>
    </source>
</evidence>
<dbReference type="RefSeq" id="WP_343766440.1">
    <property type="nucleotide sequence ID" value="NZ_BAAACF010000001.1"/>
</dbReference>
<dbReference type="InterPro" id="IPR009000">
    <property type="entry name" value="Transl_B-barrel_sf"/>
</dbReference>
<evidence type="ECO:0000256" key="5">
    <source>
        <dbReference type="ARBA" id="ARBA00022917"/>
    </source>
</evidence>
<keyword evidence="10" id="KW-0251">Elongation factor</keyword>
<dbReference type="Pfam" id="PF03144">
    <property type="entry name" value="GTP_EFTU_D2"/>
    <property type="match status" value="1"/>
</dbReference>
<comment type="function">
    <text evidence="7">Translation factor necessary for the incorporation of selenocysteine into proteins. It probably replaces EF-Tu for the insertion of selenocysteine directed by the UGA codon. SelB binds GTP and GDP.</text>
</comment>
<dbReference type="SUPFAM" id="SSF46785">
    <property type="entry name" value="Winged helix' DNA-binding domain"/>
    <property type="match status" value="2"/>
</dbReference>
<dbReference type="CDD" id="cd03696">
    <property type="entry name" value="SelB_II"/>
    <property type="match status" value="1"/>
</dbReference>
<dbReference type="InterPro" id="IPR031157">
    <property type="entry name" value="G_TR_CS"/>
</dbReference>
<organism evidence="10 11">
    <name type="scientific">Clostridium malenominatum</name>
    <dbReference type="NCBI Taxonomy" id="1539"/>
    <lineage>
        <taxon>Bacteria</taxon>
        <taxon>Bacillati</taxon>
        <taxon>Bacillota</taxon>
        <taxon>Clostridia</taxon>
        <taxon>Eubacteriales</taxon>
        <taxon>Clostridiaceae</taxon>
        <taxon>Clostridium</taxon>
    </lineage>
</organism>
<gene>
    <name evidence="10" type="primary">selB</name>
    <name evidence="10" type="ORF">GCM10008905_05890</name>
</gene>
<evidence type="ECO:0000256" key="4">
    <source>
        <dbReference type="ARBA" id="ARBA00022741"/>
    </source>
</evidence>
<sequence length="635" mass="72728">MKHIIVGTAGHIDHGKTTLIKYLTGRDTDNLREEKERGISIDLGFTYFDLPSRKRVAIIDVPGHEKFVKNMLAGASGVDLVLMVVAADEGVMPQTEEHLNILNLLAIKKGAIVLTKKDLVEEELLEFRMKEVREAFKDSFLKDSTICPVSSKTGEGMEELIKTIENLIEETQSKNIEMPFRCSVDRVFSISGFGTVITGTVISGRVEEGETVEIYPSNIKTRIRGIRVHDEKVKFAEAGERAAINLQGVKVEEVSRGDVVGEIGTMENSFIVDCKLYYLKEEEKSLKNRQRVRIHHGAKEVIGRVHILSKEELLPGEEVYVQLRLENPLPCKRGDRFIIRSYSPVHTIGGGVILEPLARKEKNMKEEYIKDLVLKETGDTKALIEKTILKYSSQYPTINFIKKYINIKEEILKKEFKVLEEEDKILELNKGGESVYLHKNYIEEIIYSIKLILKDYHGKNPLKPGVKKEEIKGKILNNDTKQKIYDSILEVIKDMGVIDIRENYISLKEFTISYNENERKIKEYILEELNKNPFSPPSYEELSKSEKNLRDFKGVFDSLVEKGEICKVSDNIFFSREAIDRGKEIIKAHIEENGNITLGQIRDLFGTTRKYAFPLAEYYDYIKFTKRLGEGRILY</sequence>
<dbReference type="Pfam" id="PF09107">
    <property type="entry name" value="WHD_3rd_SelB"/>
    <property type="match status" value="1"/>
</dbReference>
<dbReference type="InterPro" id="IPR036390">
    <property type="entry name" value="WH_DNA-bd_sf"/>
</dbReference>
<keyword evidence="6" id="KW-0342">GTP-binding</keyword>
<dbReference type="InterPro" id="IPR004535">
    <property type="entry name" value="Transl_elong_SelB"/>
</dbReference>
<proteinExistence type="predicted"/>
<dbReference type="InterPro" id="IPR000795">
    <property type="entry name" value="T_Tr_GTP-bd_dom"/>
</dbReference>
<evidence type="ECO:0000256" key="7">
    <source>
        <dbReference type="ARBA" id="ARBA00025526"/>
    </source>
</evidence>
<comment type="caution">
    <text evidence="10">The sequence shown here is derived from an EMBL/GenBank/DDBJ whole genome shotgun (WGS) entry which is preliminary data.</text>
</comment>
<evidence type="ECO:0000259" key="9">
    <source>
        <dbReference type="PROSITE" id="PS51722"/>
    </source>
</evidence>
<dbReference type="InterPro" id="IPR027417">
    <property type="entry name" value="P-loop_NTPase"/>
</dbReference>
<dbReference type="CDD" id="cd04171">
    <property type="entry name" value="SelB"/>
    <property type="match status" value="1"/>
</dbReference>
<keyword evidence="4" id="KW-0547">Nucleotide-binding</keyword>
<feature type="domain" description="Tr-type G" evidence="9">
    <location>
        <begin position="1"/>
        <end position="173"/>
    </location>
</feature>
<dbReference type="NCBIfam" id="TIGR00231">
    <property type="entry name" value="small_GTP"/>
    <property type="match status" value="1"/>
</dbReference>
<dbReference type="Pfam" id="PF00009">
    <property type="entry name" value="GTP_EFTU"/>
    <property type="match status" value="1"/>
</dbReference>
<dbReference type="PANTHER" id="PTHR43721:SF22">
    <property type="entry name" value="ELONGATION FACTOR TU, MITOCHONDRIAL"/>
    <property type="match status" value="1"/>
</dbReference>
<evidence type="ECO:0000313" key="11">
    <source>
        <dbReference type="Proteomes" id="UP001500339"/>
    </source>
</evidence>
<dbReference type="Gene3D" id="1.10.10.2770">
    <property type="match status" value="1"/>
</dbReference>
<dbReference type="Pfam" id="PF09106">
    <property type="entry name" value="WHD_2nd_SelB"/>
    <property type="match status" value="1"/>
</dbReference>